<dbReference type="AlphaFoldDB" id="X0S6B1"/>
<feature type="transmembrane region" description="Helical" evidence="1">
    <location>
        <begin position="82"/>
        <end position="99"/>
    </location>
</feature>
<organism evidence="2">
    <name type="scientific">marine sediment metagenome</name>
    <dbReference type="NCBI Taxonomy" id="412755"/>
    <lineage>
        <taxon>unclassified sequences</taxon>
        <taxon>metagenomes</taxon>
        <taxon>ecological metagenomes</taxon>
    </lineage>
</organism>
<feature type="transmembrane region" description="Helical" evidence="1">
    <location>
        <begin position="44"/>
        <end position="61"/>
    </location>
</feature>
<protein>
    <recommendedName>
        <fullName evidence="3">Glycosyltransferase RgtA/B/C/D-like domain-containing protein</fullName>
    </recommendedName>
</protein>
<sequence length="133" mass="14442">FAIGLSIVVYHLVHTYTGSYPASLLAGILIALDPTLSFSKVSGMEVALFAFLMVLALLLYTKGRSLACGVALGFSVLARPEGYLFVAVLLLTLGLRLVWEGYSTDRGDLKRLASLIIPLVVIILPINLFLFQR</sequence>
<evidence type="ECO:0000256" key="1">
    <source>
        <dbReference type="SAM" id="Phobius"/>
    </source>
</evidence>
<evidence type="ECO:0000313" key="2">
    <source>
        <dbReference type="EMBL" id="GAF76534.1"/>
    </source>
</evidence>
<keyword evidence="1" id="KW-0812">Transmembrane</keyword>
<comment type="caution">
    <text evidence="2">The sequence shown here is derived from an EMBL/GenBank/DDBJ whole genome shotgun (WGS) entry which is preliminary data.</text>
</comment>
<proteinExistence type="predicted"/>
<keyword evidence="1" id="KW-0472">Membrane</keyword>
<dbReference type="EMBL" id="BARS01003033">
    <property type="protein sequence ID" value="GAF76534.1"/>
    <property type="molecule type" value="Genomic_DNA"/>
</dbReference>
<evidence type="ECO:0008006" key="3">
    <source>
        <dbReference type="Google" id="ProtNLM"/>
    </source>
</evidence>
<accession>X0S6B1</accession>
<feature type="transmembrane region" description="Helical" evidence="1">
    <location>
        <begin position="7"/>
        <end position="32"/>
    </location>
</feature>
<keyword evidence="1" id="KW-1133">Transmembrane helix</keyword>
<feature type="transmembrane region" description="Helical" evidence="1">
    <location>
        <begin position="111"/>
        <end position="131"/>
    </location>
</feature>
<gene>
    <name evidence="2" type="ORF">S01H1_05836</name>
</gene>
<reference evidence="2" key="1">
    <citation type="journal article" date="2014" name="Front. Microbiol.">
        <title>High frequency of phylogenetically diverse reductive dehalogenase-homologous genes in deep subseafloor sedimentary metagenomes.</title>
        <authorList>
            <person name="Kawai M."/>
            <person name="Futagami T."/>
            <person name="Toyoda A."/>
            <person name="Takaki Y."/>
            <person name="Nishi S."/>
            <person name="Hori S."/>
            <person name="Arai W."/>
            <person name="Tsubouchi T."/>
            <person name="Morono Y."/>
            <person name="Uchiyama I."/>
            <person name="Ito T."/>
            <person name="Fujiyama A."/>
            <person name="Inagaki F."/>
            <person name="Takami H."/>
        </authorList>
    </citation>
    <scope>NUCLEOTIDE SEQUENCE</scope>
    <source>
        <strain evidence="2">Expedition CK06-06</strain>
    </source>
</reference>
<feature type="non-terminal residue" evidence="2">
    <location>
        <position position="1"/>
    </location>
</feature>
<name>X0S6B1_9ZZZZ</name>